<evidence type="ECO:0000313" key="2">
    <source>
        <dbReference type="EMBL" id="KAK0615598.1"/>
    </source>
</evidence>
<accession>A0AA39WHN8</accession>
<dbReference type="Proteomes" id="UP001174934">
    <property type="component" value="Unassembled WGS sequence"/>
</dbReference>
<protein>
    <submittedName>
        <fullName evidence="2">Uncharacterized protein</fullName>
    </submittedName>
</protein>
<evidence type="ECO:0000256" key="1">
    <source>
        <dbReference type="SAM" id="MobiDB-lite"/>
    </source>
</evidence>
<organism evidence="2 3">
    <name type="scientific">Bombardia bombarda</name>
    <dbReference type="NCBI Taxonomy" id="252184"/>
    <lineage>
        <taxon>Eukaryota</taxon>
        <taxon>Fungi</taxon>
        <taxon>Dikarya</taxon>
        <taxon>Ascomycota</taxon>
        <taxon>Pezizomycotina</taxon>
        <taxon>Sordariomycetes</taxon>
        <taxon>Sordariomycetidae</taxon>
        <taxon>Sordariales</taxon>
        <taxon>Lasiosphaeriaceae</taxon>
        <taxon>Bombardia</taxon>
    </lineage>
</organism>
<feature type="compositionally biased region" description="Polar residues" evidence="1">
    <location>
        <begin position="246"/>
        <end position="255"/>
    </location>
</feature>
<dbReference type="AlphaFoldDB" id="A0AA39WHN8"/>
<dbReference type="EMBL" id="JAULSR010000006">
    <property type="protein sequence ID" value="KAK0615598.1"/>
    <property type="molecule type" value="Genomic_DNA"/>
</dbReference>
<name>A0AA39WHN8_9PEZI</name>
<evidence type="ECO:0000313" key="3">
    <source>
        <dbReference type="Proteomes" id="UP001174934"/>
    </source>
</evidence>
<feature type="region of interest" description="Disordered" evidence="1">
    <location>
        <begin position="277"/>
        <end position="300"/>
    </location>
</feature>
<comment type="caution">
    <text evidence="2">The sequence shown here is derived from an EMBL/GenBank/DDBJ whole genome shotgun (WGS) entry which is preliminary data.</text>
</comment>
<reference evidence="2" key="1">
    <citation type="submission" date="2023-06" db="EMBL/GenBank/DDBJ databases">
        <title>Genome-scale phylogeny and comparative genomics of the fungal order Sordariales.</title>
        <authorList>
            <consortium name="Lawrence Berkeley National Laboratory"/>
            <person name="Hensen N."/>
            <person name="Bonometti L."/>
            <person name="Westerberg I."/>
            <person name="Brannstrom I.O."/>
            <person name="Guillou S."/>
            <person name="Cros-Aarteil S."/>
            <person name="Calhoun S."/>
            <person name="Haridas S."/>
            <person name="Kuo A."/>
            <person name="Mondo S."/>
            <person name="Pangilinan J."/>
            <person name="Riley R."/>
            <person name="LaButti K."/>
            <person name="Andreopoulos B."/>
            <person name="Lipzen A."/>
            <person name="Chen C."/>
            <person name="Yanf M."/>
            <person name="Daum C."/>
            <person name="Ng V."/>
            <person name="Clum A."/>
            <person name="Steindorff A."/>
            <person name="Ohm R."/>
            <person name="Martin F."/>
            <person name="Silar P."/>
            <person name="Natvig D."/>
            <person name="Lalanne C."/>
            <person name="Gautier V."/>
            <person name="Ament-velasquez S.L."/>
            <person name="Kruys A."/>
            <person name="Hutchinson M.I."/>
            <person name="Powell A.J."/>
            <person name="Barry K."/>
            <person name="Miller A.N."/>
            <person name="Grigoriev I.V."/>
            <person name="Debuchy R."/>
            <person name="Gladieux P."/>
            <person name="Thoren M.H."/>
            <person name="Johannesson H."/>
        </authorList>
    </citation>
    <scope>NUCLEOTIDE SEQUENCE</scope>
    <source>
        <strain evidence="2">SMH3391-2</strain>
    </source>
</reference>
<proteinExistence type="predicted"/>
<sequence length="662" mass="73895">MAITTMPVPVLEAATTIVSLPDPATVVARHRQLSKELDLLQLEFENRGKEERIALDQLKNEIRATSQKELQWLASSPPGQMLIPDMLKKVVVEKEEMQLLKAEEDYARNQAILQQSYHDKRYAHLEKWRNMLFSANAIPLDAKPERNAASPASILLSRPPPTQVVENNNSVDTEVVSKAVCQTSVDEVTVLHVPSEGQAMRVILPERPALAPLRDISGNGQSSQVPNPDATADLEPAAGSSEEHATSQNRSDGSVLHQVQAQTDVQQTLAAQTLGVPERGGRDLPMTSERSIPIARPGPPSIEMERAVALVEDDSQHKRKADDESLFNQSIPKRPRVDGINDVIASRPITLQPRKTISFDEVYQSGEAQYKHWISEYPPGKNHFYILKCDEHGVHFNSNPLHGAAKHLHGAQHGHMSKERSQAVEHLGYLVFDCNTESMEKNNRAFKEAIVNGYKVFNLNQLSKGERKSMGFSIADTPVAKRVGEEVGSAQQFVQARPFSSTSSPRRPFTGITNPKPGEIYLGYWAQEKRNYAVLVLPVDDLKNAGLQGTLAQTGLLEPGNAPKCYVIDKAKMSIKGWAAGYGDGGHLVQKREFPVMYYDGQRSVGWLRARDLSRFDFEDPNWREIPYFQTAIDDYAQTRGYRGYEEMKGYLQDLRTCKFGI</sequence>
<feature type="region of interest" description="Disordered" evidence="1">
    <location>
        <begin position="213"/>
        <end position="255"/>
    </location>
</feature>
<gene>
    <name evidence="2" type="ORF">B0T17DRAFT_347521</name>
</gene>
<keyword evidence="3" id="KW-1185">Reference proteome</keyword>